<evidence type="ECO:0000256" key="2">
    <source>
        <dbReference type="ARBA" id="ARBA00010024"/>
    </source>
</evidence>
<evidence type="ECO:0000313" key="14">
    <source>
        <dbReference type="Proteomes" id="UP000655225"/>
    </source>
</evidence>
<gene>
    <name evidence="13" type="ORF">HHK36_022888</name>
</gene>
<comment type="subcellular location">
    <subcellularLocation>
        <location evidence="1 9">Nucleus</location>
    </subcellularLocation>
</comment>
<comment type="similarity">
    <text evidence="2">Belongs to the CONSTANS family.</text>
</comment>
<evidence type="ECO:0008006" key="15">
    <source>
        <dbReference type="Google" id="ProtNLM"/>
    </source>
</evidence>
<dbReference type="InterPro" id="IPR049808">
    <property type="entry name" value="CONSTANS-like_Bbox1"/>
</dbReference>
<sequence>MVGSPRNLQSRRDEQREEEEEEDEQNKKPHQRLCDFCGESTALVYCRADSAKLCFSCDREVHSTNPLFSKHARSQLCDSCDSTPASIRCSTENLVLCQNCDWENHGRSLSSIHDRRPLESFSGCPSAVELSSILGFEDLGDKSLLQKEEDSGDFLVGSEPSGEIRMADGFLDMLVWDSPPIVSLDDLIASADSSHNFQAMGIPHLPKNRNAACGKHKEEILRQLRQLVKLEPGLNNDHGEVEPFLEFPVPEQYLQPGNMATGFEHDVEPRVVPNEASSLQCNGDSCETADQVSFPFSLLGSYVQESSLVLDKPTDSGGGGSHACGGHEKQSKHPKIAESSLVLPKFAPHELTIHDRDSVISRYKEKRKTRRFDRHIRYESRKARAESRTRIKGRFAKVDH</sequence>
<dbReference type="Proteomes" id="UP000655225">
    <property type="component" value="Unassembled WGS sequence"/>
</dbReference>
<comment type="caution">
    <text evidence="13">The sequence shown here is derived from an EMBL/GenBank/DDBJ whole genome shotgun (WGS) entry which is preliminary data.</text>
</comment>
<evidence type="ECO:0000256" key="3">
    <source>
        <dbReference type="ARBA" id="ARBA00022723"/>
    </source>
</evidence>
<evidence type="ECO:0000313" key="13">
    <source>
        <dbReference type="EMBL" id="KAF8392543.1"/>
    </source>
</evidence>
<evidence type="ECO:0000256" key="5">
    <source>
        <dbReference type="ARBA" id="ARBA00022771"/>
    </source>
</evidence>
<dbReference type="GO" id="GO:0008270">
    <property type="term" value="F:zinc ion binding"/>
    <property type="evidence" value="ECO:0007669"/>
    <property type="project" value="UniProtKB-KW"/>
</dbReference>
<keyword evidence="3" id="KW-0479">Metal-binding</keyword>
<evidence type="ECO:0000256" key="1">
    <source>
        <dbReference type="ARBA" id="ARBA00004123"/>
    </source>
</evidence>
<feature type="region of interest" description="Disordered" evidence="10">
    <location>
        <begin position="1"/>
        <end position="26"/>
    </location>
</feature>
<dbReference type="Pfam" id="PF00643">
    <property type="entry name" value="zf-B_box"/>
    <property type="match status" value="1"/>
</dbReference>
<evidence type="ECO:0000256" key="9">
    <source>
        <dbReference type="PROSITE-ProRule" id="PRU00357"/>
    </source>
</evidence>
<protein>
    <recommendedName>
        <fullName evidence="15">Zinc finger protein CONSTANS-LIKE 13</fullName>
    </recommendedName>
</protein>
<feature type="domain" description="B box-type" evidence="11">
    <location>
        <begin position="29"/>
        <end position="76"/>
    </location>
</feature>
<dbReference type="EMBL" id="JABCRI010000016">
    <property type="protein sequence ID" value="KAF8392543.1"/>
    <property type="molecule type" value="Genomic_DNA"/>
</dbReference>
<dbReference type="GO" id="GO:0005634">
    <property type="term" value="C:nucleus"/>
    <property type="evidence" value="ECO:0007669"/>
    <property type="project" value="UniProtKB-SubCell"/>
</dbReference>
<dbReference type="AlphaFoldDB" id="A0A834YU08"/>
<keyword evidence="14" id="KW-1185">Reference proteome</keyword>
<feature type="domain" description="B box-type" evidence="11">
    <location>
        <begin position="72"/>
        <end position="118"/>
    </location>
</feature>
<keyword evidence="4" id="KW-0677">Repeat</keyword>
<feature type="domain" description="CCT" evidence="12">
    <location>
        <begin position="356"/>
        <end position="398"/>
    </location>
</feature>
<evidence type="ECO:0000256" key="6">
    <source>
        <dbReference type="ARBA" id="ARBA00022833"/>
    </source>
</evidence>
<keyword evidence="7 9" id="KW-0539">Nucleus</keyword>
<evidence type="ECO:0000256" key="10">
    <source>
        <dbReference type="SAM" id="MobiDB-lite"/>
    </source>
</evidence>
<feature type="region of interest" description="Disordered" evidence="10">
    <location>
        <begin position="312"/>
        <end position="335"/>
    </location>
</feature>
<proteinExistence type="inferred from homology"/>
<organism evidence="13 14">
    <name type="scientific">Tetracentron sinense</name>
    <name type="common">Spur-leaf</name>
    <dbReference type="NCBI Taxonomy" id="13715"/>
    <lineage>
        <taxon>Eukaryota</taxon>
        <taxon>Viridiplantae</taxon>
        <taxon>Streptophyta</taxon>
        <taxon>Embryophyta</taxon>
        <taxon>Tracheophyta</taxon>
        <taxon>Spermatophyta</taxon>
        <taxon>Magnoliopsida</taxon>
        <taxon>Trochodendrales</taxon>
        <taxon>Trochodendraceae</taxon>
        <taxon>Tetracentron</taxon>
    </lineage>
</organism>
<dbReference type="GO" id="GO:0006355">
    <property type="term" value="P:regulation of DNA-templated transcription"/>
    <property type="evidence" value="ECO:0007669"/>
    <property type="project" value="UniProtKB-ARBA"/>
</dbReference>
<evidence type="ECO:0000259" key="11">
    <source>
        <dbReference type="PROSITE" id="PS50119"/>
    </source>
</evidence>
<dbReference type="PANTHER" id="PTHR31717:SF58">
    <property type="entry name" value="ZINC FINGER PROTEIN CONSTANS-LIKE 13"/>
    <property type="match status" value="1"/>
</dbReference>
<dbReference type="OrthoDB" id="153872at2759"/>
<name>A0A834YU08_TETSI</name>
<dbReference type="InterPro" id="IPR010402">
    <property type="entry name" value="CCT_domain"/>
</dbReference>
<evidence type="ECO:0000256" key="8">
    <source>
        <dbReference type="PROSITE-ProRule" id="PRU00024"/>
    </source>
</evidence>
<evidence type="ECO:0000259" key="12">
    <source>
        <dbReference type="PROSITE" id="PS51017"/>
    </source>
</evidence>
<evidence type="ECO:0000256" key="7">
    <source>
        <dbReference type="ARBA" id="ARBA00023242"/>
    </source>
</evidence>
<evidence type="ECO:0000256" key="4">
    <source>
        <dbReference type="ARBA" id="ARBA00022737"/>
    </source>
</evidence>
<keyword evidence="5 8" id="KW-0863">Zinc-finger</keyword>
<dbReference type="Gene3D" id="4.10.830.40">
    <property type="match status" value="1"/>
</dbReference>
<keyword evidence="6" id="KW-0862">Zinc</keyword>
<dbReference type="PROSITE" id="PS51017">
    <property type="entry name" value="CCT"/>
    <property type="match status" value="1"/>
</dbReference>
<dbReference type="OMA" id="TPCHGFQ"/>
<dbReference type="SMART" id="SM00336">
    <property type="entry name" value="BBOX"/>
    <property type="match status" value="2"/>
</dbReference>
<dbReference type="PANTHER" id="PTHR31717">
    <property type="entry name" value="ZINC FINGER PROTEIN CONSTANS-LIKE 10"/>
    <property type="match status" value="1"/>
</dbReference>
<dbReference type="CDD" id="cd19821">
    <property type="entry name" value="Bbox1_BBX-like"/>
    <property type="match status" value="2"/>
</dbReference>
<dbReference type="InterPro" id="IPR000315">
    <property type="entry name" value="Znf_B-box"/>
</dbReference>
<reference evidence="13 14" key="1">
    <citation type="submission" date="2020-04" db="EMBL/GenBank/DDBJ databases">
        <title>Plant Genome Project.</title>
        <authorList>
            <person name="Zhang R.-G."/>
        </authorList>
    </citation>
    <scope>NUCLEOTIDE SEQUENCE [LARGE SCALE GENOMIC DNA]</scope>
    <source>
        <strain evidence="13">YNK0</strain>
        <tissue evidence="13">Leaf</tissue>
    </source>
</reference>
<dbReference type="Pfam" id="PF06203">
    <property type="entry name" value="CCT"/>
    <property type="match status" value="1"/>
</dbReference>
<dbReference type="PROSITE" id="PS50119">
    <property type="entry name" value="ZF_BBOX"/>
    <property type="match status" value="2"/>
</dbReference>
<accession>A0A834YU08</accession>